<gene>
    <name evidence="1" type="ORF">PVK06_043297</name>
</gene>
<proteinExistence type="predicted"/>
<comment type="caution">
    <text evidence="1">The sequence shown here is derived from an EMBL/GenBank/DDBJ whole genome shotgun (WGS) entry which is preliminary data.</text>
</comment>
<evidence type="ECO:0000313" key="2">
    <source>
        <dbReference type="Proteomes" id="UP001358586"/>
    </source>
</evidence>
<evidence type="ECO:0000313" key="1">
    <source>
        <dbReference type="EMBL" id="KAK5775411.1"/>
    </source>
</evidence>
<dbReference type="EMBL" id="JARKNE010000012">
    <property type="protein sequence ID" value="KAK5775411.1"/>
    <property type="molecule type" value="Genomic_DNA"/>
</dbReference>
<accession>A0ABR0MN34</accession>
<keyword evidence="2" id="KW-1185">Reference proteome</keyword>
<dbReference type="Proteomes" id="UP001358586">
    <property type="component" value="Chromosome 12"/>
</dbReference>
<reference evidence="1 2" key="1">
    <citation type="submission" date="2023-03" db="EMBL/GenBank/DDBJ databases">
        <title>WGS of Gossypium arboreum.</title>
        <authorList>
            <person name="Yu D."/>
        </authorList>
    </citation>
    <scope>NUCLEOTIDE SEQUENCE [LARGE SCALE GENOMIC DNA]</scope>
    <source>
        <tissue evidence="1">Leaf</tissue>
    </source>
</reference>
<name>A0ABR0MN34_GOSAR</name>
<organism evidence="1 2">
    <name type="scientific">Gossypium arboreum</name>
    <name type="common">Tree cotton</name>
    <name type="synonym">Gossypium nanking</name>
    <dbReference type="NCBI Taxonomy" id="29729"/>
    <lineage>
        <taxon>Eukaryota</taxon>
        <taxon>Viridiplantae</taxon>
        <taxon>Streptophyta</taxon>
        <taxon>Embryophyta</taxon>
        <taxon>Tracheophyta</taxon>
        <taxon>Spermatophyta</taxon>
        <taxon>Magnoliopsida</taxon>
        <taxon>eudicotyledons</taxon>
        <taxon>Gunneridae</taxon>
        <taxon>Pentapetalae</taxon>
        <taxon>rosids</taxon>
        <taxon>malvids</taxon>
        <taxon>Malvales</taxon>
        <taxon>Malvaceae</taxon>
        <taxon>Malvoideae</taxon>
        <taxon>Gossypium</taxon>
    </lineage>
</organism>
<sequence>MRDSRCAWKIMAYVKKKTGLWMIKKFIDPHTSVATSTVSISICNPNMAELLNLTYSWGCRYFMGLSKVGFKGYVTDLETGLAYHNNCLLCGCRVFYRLFLDLQAILSSILLLSDQGTGILLAIERHGGLWDHTHHQYCLRHVASNYYQKYPSIAE</sequence>
<protein>
    <submittedName>
        <fullName evidence="1">Uncharacterized protein</fullName>
    </submittedName>
</protein>